<comment type="caution">
    <text evidence="6">The sequence shown here is derived from an EMBL/GenBank/DDBJ whole genome shotgun (WGS) entry which is preliminary data.</text>
</comment>
<comment type="similarity">
    <text evidence="2">Belongs to the bacterial solute-binding protein 2 family.</text>
</comment>
<dbReference type="STRING" id="749551.HMPREF9555_01201"/>
<evidence type="ECO:0000259" key="5">
    <source>
        <dbReference type="Pfam" id="PF13407"/>
    </source>
</evidence>
<dbReference type="Gene3D" id="3.40.50.2300">
    <property type="match status" value="2"/>
</dbReference>
<protein>
    <submittedName>
        <fullName evidence="6">Sugar-binding domain protein</fullName>
    </submittedName>
</protein>
<evidence type="ECO:0000256" key="4">
    <source>
        <dbReference type="SAM" id="SignalP"/>
    </source>
</evidence>
<evidence type="ECO:0000256" key="3">
    <source>
        <dbReference type="ARBA" id="ARBA00022729"/>
    </source>
</evidence>
<evidence type="ECO:0000256" key="1">
    <source>
        <dbReference type="ARBA" id="ARBA00004196"/>
    </source>
</evidence>
<dbReference type="CDD" id="cd01536">
    <property type="entry name" value="PBP1_ABC_sugar_binding-like"/>
    <property type="match status" value="1"/>
</dbReference>
<evidence type="ECO:0000313" key="6">
    <source>
        <dbReference type="EMBL" id="EFW29626.1"/>
    </source>
</evidence>
<reference evidence="6 7" key="1">
    <citation type="submission" date="2010-08" db="EMBL/GenBank/DDBJ databases">
        <authorList>
            <person name="Weinstock G."/>
            <person name="Sodergren E."/>
            <person name="Clifton S."/>
            <person name="Fulton L."/>
            <person name="Fulton B."/>
            <person name="Courtney L."/>
            <person name="Fronick C."/>
            <person name="Harrison M."/>
            <person name="Strong C."/>
            <person name="Farmer C."/>
            <person name="Delahaunty K."/>
            <person name="Markovic C."/>
            <person name="Hall O."/>
            <person name="Minx P."/>
            <person name="Tomlinson C."/>
            <person name="Mitreva M."/>
            <person name="Hou S."/>
            <person name="Chen J."/>
            <person name="Wollam A."/>
            <person name="Pepin K.H."/>
            <person name="Johnson M."/>
            <person name="Bhonagiri V."/>
            <person name="Zhang X."/>
            <person name="Suruliraj S."/>
            <person name="Warren W."/>
            <person name="Chinwalla A."/>
            <person name="Mardis E.R."/>
            <person name="Wilson R.K."/>
        </authorList>
    </citation>
    <scope>NUCLEOTIDE SEQUENCE [LARGE SCALE GENOMIC DNA]</scope>
    <source>
        <strain evidence="6 7">F0399</strain>
    </source>
</reference>
<dbReference type="SUPFAM" id="SSF53822">
    <property type="entry name" value="Periplasmic binding protein-like I"/>
    <property type="match status" value="1"/>
</dbReference>
<dbReference type="InterPro" id="IPR025997">
    <property type="entry name" value="SBP_2_dom"/>
</dbReference>
<evidence type="ECO:0000313" key="7">
    <source>
        <dbReference type="Proteomes" id="UP000004633"/>
    </source>
</evidence>
<dbReference type="EMBL" id="AECV01000020">
    <property type="protein sequence ID" value="EFW29626.1"/>
    <property type="molecule type" value="Genomic_DNA"/>
</dbReference>
<organism evidence="6 7">
    <name type="scientific">Selenomonas artemidis F0399</name>
    <dbReference type="NCBI Taxonomy" id="749551"/>
    <lineage>
        <taxon>Bacteria</taxon>
        <taxon>Bacillati</taxon>
        <taxon>Bacillota</taxon>
        <taxon>Negativicutes</taxon>
        <taxon>Selenomonadales</taxon>
        <taxon>Selenomonadaceae</taxon>
        <taxon>Selenomonas</taxon>
    </lineage>
</organism>
<dbReference type="PROSITE" id="PS51257">
    <property type="entry name" value="PROKAR_LIPOPROTEIN"/>
    <property type="match status" value="1"/>
</dbReference>
<comment type="subcellular location">
    <subcellularLocation>
        <location evidence="1">Cell envelope</location>
    </subcellularLocation>
</comment>
<sequence length="315" mass="32760">MQKNGGIGMNLRKWAMFLLPAACLGLAGCGMPGASSNRVVYANFDDADGFCSQIRAAFDQKAKADGIEVTYLDAKGSGNMQIDQMNDAISSGAGAIVLLAADGTSIVKSIEKANDAGIPVIIVNRSVAGGKVLRAFSDDKEAGRMQGEYMATHLPEGAKIVYLQGDGTQSSAVGRWEGFKEACLDKRPDIQLLSFVDAGWSKAEALKTMTLWMSMFPEINGVVAGNDEMALGAVQALKGANRLEGCLISGVDATPAGLAAVTAGEMVQTVKQDAKGQGEAALTLAEGFIKGNPPSSDTSIPFTSITQENIGQVGN</sequence>
<dbReference type="PANTHER" id="PTHR46847:SF1">
    <property type="entry name" value="D-ALLOSE-BINDING PERIPLASMIC PROTEIN-RELATED"/>
    <property type="match status" value="1"/>
</dbReference>
<dbReference type="Pfam" id="PF13407">
    <property type="entry name" value="Peripla_BP_4"/>
    <property type="match status" value="1"/>
</dbReference>
<feature type="signal peptide" evidence="4">
    <location>
        <begin position="1"/>
        <end position="27"/>
    </location>
</feature>
<dbReference type="AlphaFoldDB" id="E7N2I5"/>
<name>E7N2I5_9FIRM</name>
<dbReference type="HOGENOM" id="CLU_037628_3_2_9"/>
<proteinExistence type="inferred from homology"/>
<gene>
    <name evidence="6" type="ORF">HMPREF9555_01201</name>
</gene>
<dbReference type="Proteomes" id="UP000004633">
    <property type="component" value="Unassembled WGS sequence"/>
</dbReference>
<dbReference type="InterPro" id="IPR028082">
    <property type="entry name" value="Peripla_BP_I"/>
</dbReference>
<accession>E7N2I5</accession>
<feature type="chain" id="PRO_5038366130" evidence="4">
    <location>
        <begin position="28"/>
        <end position="315"/>
    </location>
</feature>
<feature type="domain" description="Periplasmic binding protein" evidence="5">
    <location>
        <begin position="42"/>
        <end position="292"/>
    </location>
</feature>
<dbReference type="GO" id="GO:0030246">
    <property type="term" value="F:carbohydrate binding"/>
    <property type="evidence" value="ECO:0007669"/>
    <property type="project" value="UniProtKB-ARBA"/>
</dbReference>
<dbReference type="PANTHER" id="PTHR46847">
    <property type="entry name" value="D-ALLOSE-BINDING PERIPLASMIC PROTEIN-RELATED"/>
    <property type="match status" value="1"/>
</dbReference>
<keyword evidence="7" id="KW-1185">Reference proteome</keyword>
<evidence type="ECO:0000256" key="2">
    <source>
        <dbReference type="ARBA" id="ARBA00007639"/>
    </source>
</evidence>
<dbReference type="GO" id="GO:0030313">
    <property type="term" value="C:cell envelope"/>
    <property type="evidence" value="ECO:0007669"/>
    <property type="project" value="UniProtKB-SubCell"/>
</dbReference>
<keyword evidence="3 4" id="KW-0732">Signal</keyword>